<proteinExistence type="inferred from homology"/>
<dbReference type="Gene3D" id="1.10.150.130">
    <property type="match status" value="1"/>
</dbReference>
<evidence type="ECO:0000256" key="3">
    <source>
        <dbReference type="ARBA" id="ARBA00023125"/>
    </source>
</evidence>
<dbReference type="InterPro" id="IPR050808">
    <property type="entry name" value="Phage_Integrase"/>
</dbReference>
<reference evidence="8" key="1">
    <citation type="submission" date="2021-04" db="EMBL/GenBank/DDBJ databases">
        <title>Dactylosporangium aurantiacum NRRL B-8018 full assembly.</title>
        <authorList>
            <person name="Hartkoorn R.C."/>
            <person name="Beaudoing E."/>
            <person name="Hot D."/>
        </authorList>
    </citation>
    <scope>NUCLEOTIDE SEQUENCE</scope>
    <source>
        <strain evidence="8">NRRL B-8018</strain>
    </source>
</reference>
<protein>
    <submittedName>
        <fullName evidence="8">Site-specific integrase</fullName>
    </submittedName>
</protein>
<dbReference type="CDD" id="cd01189">
    <property type="entry name" value="INT_ICEBs1_C_like"/>
    <property type="match status" value="1"/>
</dbReference>
<dbReference type="KEGG" id="daur:Daura_48665"/>
<dbReference type="RefSeq" id="WP_052387986.1">
    <property type="nucleotide sequence ID" value="NZ_CP073767.1"/>
</dbReference>
<dbReference type="OrthoDB" id="1822491at2"/>
<dbReference type="PANTHER" id="PTHR30629:SF2">
    <property type="entry name" value="PROPHAGE INTEGRASE INTS-RELATED"/>
    <property type="match status" value="1"/>
</dbReference>
<organism evidence="8 9">
    <name type="scientific">Dactylosporangium aurantiacum</name>
    <dbReference type="NCBI Taxonomy" id="35754"/>
    <lineage>
        <taxon>Bacteria</taxon>
        <taxon>Bacillati</taxon>
        <taxon>Actinomycetota</taxon>
        <taxon>Actinomycetes</taxon>
        <taxon>Micromonosporales</taxon>
        <taxon>Micromonosporaceae</taxon>
        <taxon>Dactylosporangium</taxon>
    </lineage>
</organism>
<sequence length="385" mass="42077">MADNKRRRFGAVRQLPSGQWQARFTGPDGQMHAAPQTYSTKALAERYLSTAEGDIASGRWISPLAAKMPISEWANQWFTASQSRWKIKTQETYRSVIDRLIVPHLGKVKLGAIRPLAVTRWVGTLAETVSASQVRQAYRLLSQIMASAVDNGMIPVTPCRGGRVAGLPRLPQAKPTVLAPADVARLSAKCELPDRVLVLLLAYAGLRIGEALPLRRRSFDLSSRRLIVAEAVSQVRGGSVIGTPKNHQQRELVLPTFVADAVAELLGNLPEGEDAFLFGGRQKHTSDRQQSYYGFRSRFRVAAEAAGLDGLKPHDLRATHASWVSDSHGIIVAAARLGHADASVTTRHYARPLGGKDEEVAAHLDKVARKASGTRMARKIKKNVP</sequence>
<dbReference type="PANTHER" id="PTHR30629">
    <property type="entry name" value="PROPHAGE INTEGRASE"/>
    <property type="match status" value="1"/>
</dbReference>
<dbReference type="GO" id="GO:0015074">
    <property type="term" value="P:DNA integration"/>
    <property type="evidence" value="ECO:0007669"/>
    <property type="project" value="UniProtKB-KW"/>
</dbReference>
<dbReference type="InterPro" id="IPR013762">
    <property type="entry name" value="Integrase-like_cat_sf"/>
</dbReference>
<dbReference type="GO" id="GO:0003677">
    <property type="term" value="F:DNA binding"/>
    <property type="evidence" value="ECO:0007669"/>
    <property type="project" value="UniProtKB-UniRule"/>
</dbReference>
<evidence type="ECO:0000256" key="5">
    <source>
        <dbReference type="PROSITE-ProRule" id="PRU01248"/>
    </source>
</evidence>
<evidence type="ECO:0000313" key="8">
    <source>
        <dbReference type="EMBL" id="UWZ54252.1"/>
    </source>
</evidence>
<dbReference type="Pfam" id="PF00589">
    <property type="entry name" value="Phage_integrase"/>
    <property type="match status" value="1"/>
</dbReference>
<dbReference type="Pfam" id="PF26003">
    <property type="entry name" value="Integrase_N_phage"/>
    <property type="match status" value="1"/>
</dbReference>
<dbReference type="InterPro" id="IPR058717">
    <property type="entry name" value="Phage_L5_Integrase_N"/>
</dbReference>
<dbReference type="Pfam" id="PF14659">
    <property type="entry name" value="Phage_int_SAM_3"/>
    <property type="match status" value="1"/>
</dbReference>
<evidence type="ECO:0000259" key="6">
    <source>
        <dbReference type="PROSITE" id="PS51898"/>
    </source>
</evidence>
<gene>
    <name evidence="8" type="ORF">Daura_48665</name>
</gene>
<dbReference type="InterPro" id="IPR004107">
    <property type="entry name" value="Integrase_SAM-like_N"/>
</dbReference>
<evidence type="ECO:0000313" key="9">
    <source>
        <dbReference type="Proteomes" id="UP001058003"/>
    </source>
</evidence>
<keyword evidence="4" id="KW-0233">DNA recombination</keyword>
<evidence type="ECO:0000256" key="1">
    <source>
        <dbReference type="ARBA" id="ARBA00008857"/>
    </source>
</evidence>
<feature type="domain" description="Core-binding (CB)" evidence="7">
    <location>
        <begin position="68"/>
        <end position="149"/>
    </location>
</feature>
<dbReference type="InterPro" id="IPR044068">
    <property type="entry name" value="CB"/>
</dbReference>
<dbReference type="EMBL" id="CP073767">
    <property type="protein sequence ID" value="UWZ54252.1"/>
    <property type="molecule type" value="Genomic_DNA"/>
</dbReference>
<keyword evidence="3 5" id="KW-0238">DNA-binding</keyword>
<dbReference type="Gene3D" id="1.10.443.10">
    <property type="entry name" value="Intergrase catalytic core"/>
    <property type="match status" value="1"/>
</dbReference>
<dbReference type="SUPFAM" id="SSF56349">
    <property type="entry name" value="DNA breaking-rejoining enzymes"/>
    <property type="match status" value="1"/>
</dbReference>
<evidence type="ECO:0000259" key="7">
    <source>
        <dbReference type="PROSITE" id="PS51900"/>
    </source>
</evidence>
<comment type="similarity">
    <text evidence="1">Belongs to the 'phage' integrase family.</text>
</comment>
<keyword evidence="2" id="KW-0229">DNA integration</keyword>
<dbReference type="AlphaFoldDB" id="A0A9Q9MLZ3"/>
<evidence type="ECO:0000256" key="4">
    <source>
        <dbReference type="ARBA" id="ARBA00023172"/>
    </source>
</evidence>
<accession>A0A9Q9MLZ3</accession>
<dbReference type="InterPro" id="IPR010998">
    <property type="entry name" value="Integrase_recombinase_N"/>
</dbReference>
<dbReference type="PROSITE" id="PS51900">
    <property type="entry name" value="CB"/>
    <property type="match status" value="1"/>
</dbReference>
<dbReference type="GO" id="GO:0006310">
    <property type="term" value="P:DNA recombination"/>
    <property type="evidence" value="ECO:0007669"/>
    <property type="project" value="UniProtKB-KW"/>
</dbReference>
<evidence type="ECO:0000256" key="2">
    <source>
        <dbReference type="ARBA" id="ARBA00022908"/>
    </source>
</evidence>
<feature type="domain" description="Tyr recombinase" evidence="6">
    <location>
        <begin position="173"/>
        <end position="362"/>
    </location>
</feature>
<dbReference type="InterPro" id="IPR011010">
    <property type="entry name" value="DNA_brk_join_enz"/>
</dbReference>
<dbReference type="InterPro" id="IPR002104">
    <property type="entry name" value="Integrase_catalytic"/>
</dbReference>
<dbReference type="Proteomes" id="UP001058003">
    <property type="component" value="Chromosome"/>
</dbReference>
<keyword evidence="9" id="KW-1185">Reference proteome</keyword>
<name>A0A9Q9MLZ3_9ACTN</name>
<dbReference type="PROSITE" id="PS51898">
    <property type="entry name" value="TYR_RECOMBINASE"/>
    <property type="match status" value="1"/>
</dbReference>